<evidence type="ECO:0000313" key="3">
    <source>
        <dbReference type="Proteomes" id="UP000288805"/>
    </source>
</evidence>
<evidence type="ECO:0000259" key="1">
    <source>
        <dbReference type="Pfam" id="PF00078"/>
    </source>
</evidence>
<proteinExistence type="predicted"/>
<gene>
    <name evidence="2" type="ORF">CK203_057583</name>
</gene>
<dbReference type="PANTHER" id="PTHR24559">
    <property type="entry name" value="TRANSPOSON TY3-I GAG-POL POLYPROTEIN"/>
    <property type="match status" value="1"/>
</dbReference>
<name>A0A438GGV6_VITVI</name>
<dbReference type="InterPro" id="IPR000477">
    <property type="entry name" value="RT_dom"/>
</dbReference>
<dbReference type="InterPro" id="IPR043128">
    <property type="entry name" value="Rev_trsase/Diguanyl_cyclase"/>
</dbReference>
<dbReference type="EMBL" id="QGNW01000437">
    <property type="protein sequence ID" value="RVW71433.1"/>
    <property type="molecule type" value="Genomic_DNA"/>
</dbReference>
<dbReference type="Pfam" id="PF00078">
    <property type="entry name" value="RVT_1"/>
    <property type="match status" value="1"/>
</dbReference>
<sequence length="301" mass="34918">MDGFSGYNKILMALEDMEKTTFITEWGTYCYRVMPFWLKNVGTTYQRATTTLFHDMMHRNVEVYVDDMIVKSQGHMLSERGIEVDPDKIKVILDMPVPRTKKEIRGFLGRLQLHQLLHSQIDKHIASYVRTSTSSTFINFRRGLGMRLRHYMTEHSVCFTSRLDPLRLVDDDFPNEEFIAMTSLSSWCMYFDDTTNHSWFGIGILLISPKVIIFRETALELNIRQMETRLPRAQNQFADALATLASSVDFLTDVVIRPLLIESRFAPACCCLIGDIEVQDDLPWHHNIYQLLRSGTYPEDA</sequence>
<accession>A0A438GGV6</accession>
<reference evidence="2 3" key="1">
    <citation type="journal article" date="2018" name="PLoS Genet.">
        <title>Population sequencing reveals clonal diversity and ancestral inbreeding in the grapevine cultivar Chardonnay.</title>
        <authorList>
            <person name="Roach M.J."/>
            <person name="Johnson D.L."/>
            <person name="Bohlmann J."/>
            <person name="van Vuuren H.J."/>
            <person name="Jones S.J."/>
            <person name="Pretorius I.S."/>
            <person name="Schmidt S.A."/>
            <person name="Borneman A.R."/>
        </authorList>
    </citation>
    <scope>NUCLEOTIDE SEQUENCE [LARGE SCALE GENOMIC DNA]</scope>
    <source>
        <strain evidence="3">cv. Chardonnay</strain>
        <tissue evidence="2">Leaf</tissue>
    </source>
</reference>
<protein>
    <recommendedName>
        <fullName evidence="1">Reverse transcriptase domain-containing protein</fullName>
    </recommendedName>
</protein>
<dbReference type="Gene3D" id="3.10.10.10">
    <property type="entry name" value="HIV Type 1 Reverse Transcriptase, subunit A, domain 1"/>
    <property type="match status" value="1"/>
</dbReference>
<dbReference type="PANTHER" id="PTHR24559:SF457">
    <property type="entry name" value="RNA-DIRECTED DNA POLYMERASE HOMOLOG"/>
    <property type="match status" value="1"/>
</dbReference>
<dbReference type="CDD" id="cd01647">
    <property type="entry name" value="RT_LTR"/>
    <property type="match status" value="1"/>
</dbReference>
<dbReference type="InterPro" id="IPR043502">
    <property type="entry name" value="DNA/RNA_pol_sf"/>
</dbReference>
<comment type="caution">
    <text evidence="2">The sequence shown here is derived from an EMBL/GenBank/DDBJ whole genome shotgun (WGS) entry which is preliminary data.</text>
</comment>
<organism evidence="2 3">
    <name type="scientific">Vitis vinifera</name>
    <name type="common">Grape</name>
    <dbReference type="NCBI Taxonomy" id="29760"/>
    <lineage>
        <taxon>Eukaryota</taxon>
        <taxon>Viridiplantae</taxon>
        <taxon>Streptophyta</taxon>
        <taxon>Embryophyta</taxon>
        <taxon>Tracheophyta</taxon>
        <taxon>Spermatophyta</taxon>
        <taxon>Magnoliopsida</taxon>
        <taxon>eudicotyledons</taxon>
        <taxon>Gunneridae</taxon>
        <taxon>Pentapetalae</taxon>
        <taxon>rosids</taxon>
        <taxon>Vitales</taxon>
        <taxon>Vitaceae</taxon>
        <taxon>Viteae</taxon>
        <taxon>Vitis</taxon>
    </lineage>
</organism>
<dbReference type="AlphaFoldDB" id="A0A438GGV6"/>
<dbReference type="SUPFAM" id="SSF56672">
    <property type="entry name" value="DNA/RNA polymerases"/>
    <property type="match status" value="1"/>
</dbReference>
<dbReference type="Gene3D" id="3.30.70.270">
    <property type="match status" value="1"/>
</dbReference>
<dbReference type="InterPro" id="IPR053134">
    <property type="entry name" value="RNA-dir_DNA_polymerase"/>
</dbReference>
<dbReference type="Proteomes" id="UP000288805">
    <property type="component" value="Unassembled WGS sequence"/>
</dbReference>
<evidence type="ECO:0000313" key="2">
    <source>
        <dbReference type="EMBL" id="RVW71433.1"/>
    </source>
</evidence>
<feature type="domain" description="Reverse transcriptase" evidence="1">
    <location>
        <begin position="2"/>
        <end position="75"/>
    </location>
</feature>